<feature type="transmembrane region" description="Helical" evidence="4">
    <location>
        <begin position="436"/>
        <end position="463"/>
    </location>
</feature>
<keyword evidence="6" id="KW-1185">Reference proteome</keyword>
<keyword evidence="4" id="KW-0812">Transmembrane</keyword>
<feature type="region of interest" description="Disordered" evidence="3">
    <location>
        <begin position="56"/>
        <end position="86"/>
    </location>
</feature>
<dbReference type="AlphaFoldDB" id="A0A4Q9DH09"/>
<keyword evidence="4" id="KW-1133">Transmembrane helix</keyword>
<dbReference type="GO" id="GO:0016020">
    <property type="term" value="C:membrane"/>
    <property type="evidence" value="ECO:0007669"/>
    <property type="project" value="InterPro"/>
</dbReference>
<feature type="transmembrane region" description="Helical" evidence="4">
    <location>
        <begin position="405"/>
        <end position="424"/>
    </location>
</feature>
<dbReference type="Proteomes" id="UP000293142">
    <property type="component" value="Unassembled WGS sequence"/>
</dbReference>
<dbReference type="OrthoDB" id="1726708at2"/>
<protein>
    <submittedName>
        <fullName evidence="5">Spore germination protein</fullName>
    </submittedName>
</protein>
<evidence type="ECO:0000256" key="4">
    <source>
        <dbReference type="SAM" id="Phobius"/>
    </source>
</evidence>
<reference evidence="5 6" key="1">
    <citation type="submission" date="2019-02" db="EMBL/GenBank/DDBJ databases">
        <title>Paenibacillus sp. nov., isolated from surface-sterilized tissue of Thalictrum simplex L.</title>
        <authorList>
            <person name="Tuo L."/>
        </authorList>
    </citation>
    <scope>NUCLEOTIDE SEQUENCE [LARGE SCALE GENOMIC DNA]</scope>
    <source>
        <strain evidence="5 6">N2SHLJ1</strain>
    </source>
</reference>
<feature type="transmembrane region" description="Helical" evidence="4">
    <location>
        <begin position="380"/>
        <end position="399"/>
    </location>
</feature>
<dbReference type="EMBL" id="SIRE01000025">
    <property type="protein sequence ID" value="TBL71574.1"/>
    <property type="molecule type" value="Genomic_DNA"/>
</dbReference>
<dbReference type="GO" id="GO:0009847">
    <property type="term" value="P:spore germination"/>
    <property type="evidence" value="ECO:0007669"/>
    <property type="project" value="InterPro"/>
</dbReference>
<gene>
    <name evidence="5" type="ORF">EYB31_29800</name>
</gene>
<feature type="transmembrane region" description="Helical" evidence="4">
    <location>
        <begin position="313"/>
        <end position="335"/>
    </location>
</feature>
<comment type="caution">
    <text evidence="5">The sequence shown here is derived from an EMBL/GenBank/DDBJ whole genome shotgun (WGS) entry which is preliminary data.</text>
</comment>
<sequence>MQGGADLFAKEDLQAALGHPPDLIIRPLPDGYGLPGFAAFLSTVTDTARIAQLLSPLPQSSDSESRHTNDVPAKQSDPSSGGVLRIGGQENKKVAGKESNHDLPQHLSILGNYYPLHLKKMSLQLFAGHCLLILEEQNRYLAIDAAKWSQRSVMTPEIESSLIGPRDSFVEHIEANLSMIRFRIRHEHLTVESLTIGETTQSQVMIVYMKGLAKPHLIEQIRYRLSGIQESGFLDTTQLGQIILDRPKWLTPFPLMQSTERPDKTVASLLEGRIAVLMNTSPTAVILPVTMTALYQTADDYYFPSLPGTFLRLIRFIGLLMTLYFPALYVAVTSVNHDVLRIQFMIAIAASREGVPYPAFIEVIVMMILLELINEATVRLPKVIGGTATIVGGLIIGTAAAQAHLISNIMIVITAATAIGSYTIPNYMLGVALRLCSYLLVVFSVFWGIYGMAVGSALILFYLCSLKSMDIPYLAPFSTFMYSDLLRDSLIRAPQALSLLASRTYKVKLKPSGRSPRKEGEKLL</sequence>
<evidence type="ECO:0000256" key="1">
    <source>
        <dbReference type="ARBA" id="ARBA00005278"/>
    </source>
</evidence>
<dbReference type="Pfam" id="PF03323">
    <property type="entry name" value="GerA"/>
    <property type="match status" value="1"/>
</dbReference>
<dbReference type="PANTHER" id="PTHR22550:SF5">
    <property type="entry name" value="LEUCINE ZIPPER PROTEIN 4"/>
    <property type="match status" value="1"/>
</dbReference>
<dbReference type="InterPro" id="IPR050768">
    <property type="entry name" value="UPF0353/GerABKA_families"/>
</dbReference>
<dbReference type="InterPro" id="IPR004995">
    <property type="entry name" value="Spore_Ger"/>
</dbReference>
<evidence type="ECO:0000256" key="3">
    <source>
        <dbReference type="SAM" id="MobiDB-lite"/>
    </source>
</evidence>
<evidence type="ECO:0000256" key="2">
    <source>
        <dbReference type="ARBA" id="ARBA00023136"/>
    </source>
</evidence>
<evidence type="ECO:0000313" key="5">
    <source>
        <dbReference type="EMBL" id="TBL71574.1"/>
    </source>
</evidence>
<keyword evidence="2 4" id="KW-0472">Membrane</keyword>
<evidence type="ECO:0000313" key="6">
    <source>
        <dbReference type="Proteomes" id="UP000293142"/>
    </source>
</evidence>
<accession>A0A4Q9DH09</accession>
<dbReference type="PANTHER" id="PTHR22550">
    <property type="entry name" value="SPORE GERMINATION PROTEIN"/>
    <property type="match status" value="1"/>
</dbReference>
<feature type="transmembrane region" description="Helical" evidence="4">
    <location>
        <begin position="355"/>
        <end position="373"/>
    </location>
</feature>
<proteinExistence type="inferred from homology"/>
<comment type="similarity">
    <text evidence="1">Belongs to the GerABKA family.</text>
</comment>
<organism evidence="5 6">
    <name type="scientific">Paenibacillus thalictri</name>
    <dbReference type="NCBI Taxonomy" id="2527873"/>
    <lineage>
        <taxon>Bacteria</taxon>
        <taxon>Bacillati</taxon>
        <taxon>Bacillota</taxon>
        <taxon>Bacilli</taxon>
        <taxon>Bacillales</taxon>
        <taxon>Paenibacillaceae</taxon>
        <taxon>Paenibacillus</taxon>
    </lineage>
</organism>
<name>A0A4Q9DH09_9BACL</name>